<dbReference type="PANTHER" id="PTHR43244">
    <property type="match status" value="1"/>
</dbReference>
<name>A0A4R1I1N2_PSEEN</name>
<dbReference type="Pfam" id="PF00296">
    <property type="entry name" value="Bac_luciferase"/>
    <property type="match status" value="1"/>
</dbReference>
<reference evidence="2 3" key="1">
    <citation type="submission" date="2019-03" db="EMBL/GenBank/DDBJ databases">
        <title>Sequencing the genomes of 1000 actinobacteria strains.</title>
        <authorList>
            <person name="Klenk H.-P."/>
        </authorList>
    </citation>
    <scope>NUCLEOTIDE SEQUENCE [LARGE SCALE GENOMIC DNA]</scope>
    <source>
        <strain evidence="2 3">DSM 44969</strain>
    </source>
</reference>
<dbReference type="SUPFAM" id="SSF51679">
    <property type="entry name" value="Bacterial luciferase-like"/>
    <property type="match status" value="1"/>
</dbReference>
<gene>
    <name evidence="2" type="ORF">EV378_2192</name>
</gene>
<dbReference type="InterPro" id="IPR011251">
    <property type="entry name" value="Luciferase-like_dom"/>
</dbReference>
<dbReference type="RefSeq" id="WP_132423495.1">
    <property type="nucleotide sequence ID" value="NZ_SMFZ01000001.1"/>
</dbReference>
<dbReference type="InterPro" id="IPR019919">
    <property type="entry name" value="Lucif-like_OxRdtase_MSMEG_2256"/>
</dbReference>
<dbReference type="OrthoDB" id="3284378at2"/>
<dbReference type="Proteomes" id="UP000295560">
    <property type="component" value="Unassembled WGS sequence"/>
</dbReference>
<dbReference type="GO" id="GO:0016705">
    <property type="term" value="F:oxidoreductase activity, acting on paired donors, with incorporation or reduction of molecular oxygen"/>
    <property type="evidence" value="ECO:0007669"/>
    <property type="project" value="InterPro"/>
</dbReference>
<dbReference type="PANTHER" id="PTHR43244:SF2">
    <property type="entry name" value="CONSERVED HYPOTHETICAL ALANINE AND PROLINE-RICH PROTEIN"/>
    <property type="match status" value="1"/>
</dbReference>
<dbReference type="Gene3D" id="3.20.20.30">
    <property type="entry name" value="Luciferase-like domain"/>
    <property type="match status" value="1"/>
</dbReference>
<comment type="caution">
    <text evidence="2">The sequence shown here is derived from an EMBL/GenBank/DDBJ whole genome shotgun (WGS) entry which is preliminary data.</text>
</comment>
<dbReference type="InterPro" id="IPR050564">
    <property type="entry name" value="F420-G6PD/mer"/>
</dbReference>
<dbReference type="EMBL" id="SMFZ01000001">
    <property type="protein sequence ID" value="TCK26359.1"/>
    <property type="molecule type" value="Genomic_DNA"/>
</dbReference>
<organism evidence="2 3">
    <name type="scientific">Pseudonocardia endophytica</name>
    <dbReference type="NCBI Taxonomy" id="401976"/>
    <lineage>
        <taxon>Bacteria</taxon>
        <taxon>Bacillati</taxon>
        <taxon>Actinomycetota</taxon>
        <taxon>Actinomycetes</taxon>
        <taxon>Pseudonocardiales</taxon>
        <taxon>Pseudonocardiaceae</taxon>
        <taxon>Pseudonocardia</taxon>
    </lineage>
</organism>
<evidence type="ECO:0000313" key="3">
    <source>
        <dbReference type="Proteomes" id="UP000295560"/>
    </source>
</evidence>
<feature type="domain" description="Luciferase-like" evidence="1">
    <location>
        <begin position="9"/>
        <end position="305"/>
    </location>
</feature>
<proteinExistence type="predicted"/>
<dbReference type="CDD" id="cd01097">
    <property type="entry name" value="Tetrahydromethanopterin_reductase"/>
    <property type="match status" value="1"/>
</dbReference>
<protein>
    <submittedName>
        <fullName evidence="2">Putative F420-dependent oxidoreductase</fullName>
    </submittedName>
</protein>
<dbReference type="InterPro" id="IPR036661">
    <property type="entry name" value="Luciferase-like_sf"/>
</dbReference>
<dbReference type="AlphaFoldDB" id="A0A4R1I1N2"/>
<accession>A0A4R1I1N2</accession>
<dbReference type="NCBIfam" id="TIGR03617">
    <property type="entry name" value="F420_MSMEG_2256"/>
    <property type="match status" value="1"/>
</dbReference>
<keyword evidence="3" id="KW-1185">Reference proteome</keyword>
<sequence length="327" mass="36289">MKVDLYLYTQHADELPARARQVEDGGFDGLFVAETIGDPYQSLAVAAQHTERVTLGTSVALAFPRSPMTTAVAAWDLQRASRGRFVLGLGTQVRKHIERRFSMPFSRPTARLRDYVSAVRHIWGAFQGEHPLDFHGEFHAHDYLPSAMNPGPLEWGPPPIYLAALGPLMFRASGTVADGVIVHPIHTHEYLRTVAEPALAEGLAEAGRDRSEIDVAATVLCIPGEQHREAVRRQFAFYASTPAYKPVLDLHGWGGLSDELRARVRRGELDTMADIVPDDVLDFFCIVADDWPQAYELARERYAGVVDRVNFQTAPPLDVRLLADARA</sequence>
<evidence type="ECO:0000313" key="2">
    <source>
        <dbReference type="EMBL" id="TCK26359.1"/>
    </source>
</evidence>
<evidence type="ECO:0000259" key="1">
    <source>
        <dbReference type="Pfam" id="PF00296"/>
    </source>
</evidence>